<protein>
    <recommendedName>
        <fullName evidence="5">Gem-associated protein 2</fullName>
    </recommendedName>
</protein>
<comment type="caution">
    <text evidence="3">The sequence shown here is derived from an EMBL/GenBank/DDBJ whole genome shotgun (WGS) entry which is preliminary data.</text>
</comment>
<feature type="compositionally biased region" description="Pro residues" evidence="2">
    <location>
        <begin position="266"/>
        <end position="278"/>
    </location>
</feature>
<dbReference type="GO" id="GO:0032797">
    <property type="term" value="C:SMN complex"/>
    <property type="evidence" value="ECO:0007669"/>
    <property type="project" value="TreeGrafter"/>
</dbReference>
<feature type="region of interest" description="Disordered" evidence="2">
    <location>
        <begin position="222"/>
        <end position="294"/>
    </location>
</feature>
<dbReference type="InterPro" id="IPR035426">
    <property type="entry name" value="Gemin2/Brr1"/>
</dbReference>
<accession>A0A835SM11</accession>
<dbReference type="AlphaFoldDB" id="A0A835SM11"/>
<organism evidence="3 4">
    <name type="scientific">Chlamydomonas incerta</name>
    <dbReference type="NCBI Taxonomy" id="51695"/>
    <lineage>
        <taxon>Eukaryota</taxon>
        <taxon>Viridiplantae</taxon>
        <taxon>Chlorophyta</taxon>
        <taxon>core chlorophytes</taxon>
        <taxon>Chlorophyceae</taxon>
        <taxon>CS clade</taxon>
        <taxon>Chlamydomonadales</taxon>
        <taxon>Chlamydomonadaceae</taxon>
        <taxon>Chlamydomonas</taxon>
    </lineage>
</organism>
<evidence type="ECO:0000256" key="1">
    <source>
        <dbReference type="ARBA" id="ARBA00025758"/>
    </source>
</evidence>
<feature type="compositionally biased region" description="Low complexity" evidence="2">
    <location>
        <begin position="224"/>
        <end position="236"/>
    </location>
</feature>
<sequence length="440" mass="45352">MDLEGQPEGYGEEAGEGEEYEGEEEAEGEVMDTDDDEEYNLTHFGISQALPVPEGPPDFSAGPPQTAEEYLQWVRYEAAQCPRVTRKDVDPEKLAPKRQAQNQNPDSADAADGASGPGSSGAAGAAAGVGGVGGGGGGAGRGRRRGTAFAAQVPPPVDAECQEWARPNPKWLTVFLQDFARLRQALAAMRRSHAQELSATELPHLDNLRAWDRLCFEQWQSLEQQQSPGQGRQSGQPAGGAGGGDGQGTTAAAAAAADEDEDEAAGPPPPPPTSPPPAGAGGRSGGGGGGAETDRLCGPVVRTVLAMDQVAVACLLQRHVAQLSALPLPAPPPAPEPLCDAGGSSSNVHSSSSSSSSLTYMRCQWLFALSAVLERPVPPDVSAALRELVRRCSALRSCLARPDDPSLPRLNVLLAVAGGYFGQDEALSSAAAAAGLTDLA</sequence>
<feature type="compositionally biased region" description="Gly residues" evidence="2">
    <location>
        <begin position="237"/>
        <end position="247"/>
    </location>
</feature>
<feature type="region of interest" description="Disordered" evidence="2">
    <location>
        <begin position="1"/>
        <end position="66"/>
    </location>
</feature>
<feature type="compositionally biased region" description="Basic and acidic residues" evidence="2">
    <location>
        <begin position="85"/>
        <end position="95"/>
    </location>
</feature>
<dbReference type="GO" id="GO:0005634">
    <property type="term" value="C:nucleus"/>
    <property type="evidence" value="ECO:0007669"/>
    <property type="project" value="TreeGrafter"/>
</dbReference>
<feature type="compositionally biased region" description="Gly residues" evidence="2">
    <location>
        <begin position="115"/>
        <end position="124"/>
    </location>
</feature>
<evidence type="ECO:0000256" key="2">
    <source>
        <dbReference type="SAM" id="MobiDB-lite"/>
    </source>
</evidence>
<reference evidence="3" key="1">
    <citation type="journal article" date="2020" name="bioRxiv">
        <title>Comparative genomics of Chlamydomonas.</title>
        <authorList>
            <person name="Craig R.J."/>
            <person name="Hasan A.R."/>
            <person name="Ness R.W."/>
            <person name="Keightley P.D."/>
        </authorList>
    </citation>
    <scope>NUCLEOTIDE SEQUENCE</scope>
    <source>
        <strain evidence="3">SAG 7.73</strain>
    </source>
</reference>
<feature type="compositionally biased region" description="Gly residues" evidence="2">
    <location>
        <begin position="279"/>
        <end position="291"/>
    </location>
</feature>
<keyword evidence="4" id="KW-1185">Reference proteome</keyword>
<comment type="similarity">
    <text evidence="1">Belongs to the gemin-2 family.</text>
</comment>
<feature type="region of interest" description="Disordered" evidence="2">
    <location>
        <begin position="82"/>
        <end position="124"/>
    </location>
</feature>
<evidence type="ECO:0000313" key="4">
    <source>
        <dbReference type="Proteomes" id="UP000650467"/>
    </source>
</evidence>
<evidence type="ECO:0000313" key="3">
    <source>
        <dbReference type="EMBL" id="KAG2429548.1"/>
    </source>
</evidence>
<gene>
    <name evidence="3" type="ORF">HXX76_010783</name>
</gene>
<evidence type="ECO:0008006" key="5">
    <source>
        <dbReference type="Google" id="ProtNLM"/>
    </source>
</evidence>
<dbReference type="Pfam" id="PF04938">
    <property type="entry name" value="SIP1"/>
    <property type="match status" value="1"/>
</dbReference>
<dbReference type="Gene3D" id="1.20.58.1070">
    <property type="match status" value="1"/>
</dbReference>
<feature type="compositionally biased region" description="Acidic residues" evidence="2">
    <location>
        <begin position="1"/>
        <end position="39"/>
    </location>
</feature>
<dbReference type="OrthoDB" id="428895at2759"/>
<proteinExistence type="inferred from homology"/>
<dbReference type="Proteomes" id="UP000650467">
    <property type="component" value="Unassembled WGS sequence"/>
</dbReference>
<dbReference type="GO" id="GO:0000387">
    <property type="term" value="P:spliceosomal snRNP assembly"/>
    <property type="evidence" value="ECO:0007669"/>
    <property type="project" value="InterPro"/>
</dbReference>
<dbReference type="PANTHER" id="PTHR12794">
    <property type="entry name" value="GEMIN2"/>
    <property type="match status" value="1"/>
</dbReference>
<name>A0A835SM11_CHLIN</name>
<dbReference type="PANTHER" id="PTHR12794:SF0">
    <property type="entry name" value="GEM-ASSOCIATED PROTEIN 2"/>
    <property type="match status" value="1"/>
</dbReference>
<dbReference type="EMBL" id="JAEHOC010000030">
    <property type="protein sequence ID" value="KAG2429548.1"/>
    <property type="molecule type" value="Genomic_DNA"/>
</dbReference>